<organism evidence="2 3">
    <name type="scientific">Steinernema carpocapsae</name>
    <name type="common">Entomopathogenic nematode</name>
    <dbReference type="NCBI Taxonomy" id="34508"/>
    <lineage>
        <taxon>Eukaryota</taxon>
        <taxon>Metazoa</taxon>
        <taxon>Ecdysozoa</taxon>
        <taxon>Nematoda</taxon>
        <taxon>Chromadorea</taxon>
        <taxon>Rhabditida</taxon>
        <taxon>Tylenchina</taxon>
        <taxon>Panagrolaimomorpha</taxon>
        <taxon>Strongyloidoidea</taxon>
        <taxon>Steinernematidae</taxon>
        <taxon>Steinernema</taxon>
    </lineage>
</organism>
<proteinExistence type="predicted"/>
<sequence>MLTTNTRQETSPSQQHSPADSDVFFIRRRSLSIVTKDRVNNLTIAKVIDTVFGVCGIQRPIIPEIPSNFIFQHL</sequence>
<accession>A0A4U5NYI6</accession>
<reference evidence="2 3" key="2">
    <citation type="journal article" date="2019" name="G3 (Bethesda)">
        <title>Hybrid Assembly of the Genome of the Entomopathogenic Nematode Steinernema carpocapsae Identifies the X-Chromosome.</title>
        <authorList>
            <person name="Serra L."/>
            <person name="Macchietto M."/>
            <person name="Macias-Munoz A."/>
            <person name="McGill C.J."/>
            <person name="Rodriguez I.M."/>
            <person name="Rodriguez B."/>
            <person name="Murad R."/>
            <person name="Mortazavi A."/>
        </authorList>
    </citation>
    <scope>NUCLEOTIDE SEQUENCE [LARGE SCALE GENOMIC DNA]</scope>
    <source>
        <strain evidence="2 3">ALL</strain>
    </source>
</reference>
<evidence type="ECO:0000313" key="3">
    <source>
        <dbReference type="Proteomes" id="UP000298663"/>
    </source>
</evidence>
<evidence type="ECO:0000313" key="2">
    <source>
        <dbReference type="EMBL" id="TKR88656.1"/>
    </source>
</evidence>
<gene>
    <name evidence="2" type="ORF">L596_012864</name>
</gene>
<dbReference type="Proteomes" id="UP000298663">
    <property type="component" value="Unassembled WGS sequence"/>
</dbReference>
<reference evidence="2 3" key="1">
    <citation type="journal article" date="2015" name="Genome Biol.">
        <title>Comparative genomics of Steinernema reveals deeply conserved gene regulatory networks.</title>
        <authorList>
            <person name="Dillman A.R."/>
            <person name="Macchietto M."/>
            <person name="Porter C.F."/>
            <person name="Rogers A."/>
            <person name="Williams B."/>
            <person name="Antoshechkin I."/>
            <person name="Lee M.M."/>
            <person name="Goodwin Z."/>
            <person name="Lu X."/>
            <person name="Lewis E.E."/>
            <person name="Goodrich-Blair H."/>
            <person name="Stock S.P."/>
            <person name="Adams B.J."/>
            <person name="Sternberg P.W."/>
            <person name="Mortazavi A."/>
        </authorList>
    </citation>
    <scope>NUCLEOTIDE SEQUENCE [LARGE SCALE GENOMIC DNA]</scope>
    <source>
        <strain evidence="2 3">ALL</strain>
    </source>
</reference>
<feature type="region of interest" description="Disordered" evidence="1">
    <location>
        <begin position="1"/>
        <end position="21"/>
    </location>
</feature>
<protein>
    <submittedName>
        <fullName evidence="2">Uncharacterized protein</fullName>
    </submittedName>
</protein>
<keyword evidence="3" id="KW-1185">Reference proteome</keyword>
<name>A0A4U5NYI6_STECR</name>
<evidence type="ECO:0000256" key="1">
    <source>
        <dbReference type="SAM" id="MobiDB-lite"/>
    </source>
</evidence>
<comment type="caution">
    <text evidence="2">The sequence shown here is derived from an EMBL/GenBank/DDBJ whole genome shotgun (WGS) entry which is preliminary data.</text>
</comment>
<feature type="compositionally biased region" description="Polar residues" evidence="1">
    <location>
        <begin position="1"/>
        <end position="18"/>
    </location>
</feature>
<dbReference type="AlphaFoldDB" id="A0A4U5NYI6"/>
<dbReference type="EMBL" id="AZBU02000003">
    <property type="protein sequence ID" value="TKR88656.1"/>
    <property type="molecule type" value="Genomic_DNA"/>
</dbReference>